<accession>A0A812N7D9</accession>
<keyword evidence="2" id="KW-1185">Reference proteome</keyword>
<protein>
    <submittedName>
        <fullName evidence="1">Uncharacterized protein</fullName>
    </submittedName>
</protein>
<gene>
    <name evidence="1" type="ORF">SNAT2548_LOCUS14778</name>
</gene>
<comment type="caution">
    <text evidence="1">The sequence shown here is derived from an EMBL/GenBank/DDBJ whole genome shotgun (WGS) entry which is preliminary data.</text>
</comment>
<evidence type="ECO:0000313" key="1">
    <source>
        <dbReference type="EMBL" id="CAE7278670.1"/>
    </source>
</evidence>
<proteinExistence type="predicted"/>
<dbReference type="EMBL" id="CAJNDS010001779">
    <property type="protein sequence ID" value="CAE7278670.1"/>
    <property type="molecule type" value="Genomic_DNA"/>
</dbReference>
<evidence type="ECO:0000313" key="2">
    <source>
        <dbReference type="Proteomes" id="UP000604046"/>
    </source>
</evidence>
<sequence length="199" mass="21632">MFSTCRKEELEVKQHIKHSKIAAGQLFYIGVGIPPQARFADLRADAVLIGPGLPALSSADRALIPPEVLADPVWNIAGVGAILRRSPADQSTCAHLGEVMQRSSSVVNGRCNFYEPFGRTNSWRVLDADGNFLPTAGGTYYAAVFLQSHSSGKVGIALGTWVENFWTPHPQSTPACTREIIDFSEEKDGDQSDCFPVQQ</sequence>
<reference evidence="1" key="1">
    <citation type="submission" date="2021-02" db="EMBL/GenBank/DDBJ databases">
        <authorList>
            <person name="Dougan E. K."/>
            <person name="Rhodes N."/>
            <person name="Thang M."/>
            <person name="Chan C."/>
        </authorList>
    </citation>
    <scope>NUCLEOTIDE SEQUENCE</scope>
</reference>
<dbReference type="Proteomes" id="UP000604046">
    <property type="component" value="Unassembled WGS sequence"/>
</dbReference>
<name>A0A812N7D9_9DINO</name>
<dbReference type="AlphaFoldDB" id="A0A812N7D9"/>
<organism evidence="1 2">
    <name type="scientific">Symbiodinium natans</name>
    <dbReference type="NCBI Taxonomy" id="878477"/>
    <lineage>
        <taxon>Eukaryota</taxon>
        <taxon>Sar</taxon>
        <taxon>Alveolata</taxon>
        <taxon>Dinophyceae</taxon>
        <taxon>Suessiales</taxon>
        <taxon>Symbiodiniaceae</taxon>
        <taxon>Symbiodinium</taxon>
    </lineage>
</organism>